<dbReference type="InterPro" id="IPR008914">
    <property type="entry name" value="PEBP"/>
</dbReference>
<dbReference type="Proteomes" id="UP000595362">
    <property type="component" value="Chromosome"/>
</dbReference>
<protein>
    <submittedName>
        <fullName evidence="2">YbhB/YbcL family Raf kinase inhibitor-like protein</fullName>
    </submittedName>
</protein>
<dbReference type="Pfam" id="PF01161">
    <property type="entry name" value="PBP"/>
    <property type="match status" value="1"/>
</dbReference>
<dbReference type="InterPro" id="IPR036610">
    <property type="entry name" value="PEBP-like_sf"/>
</dbReference>
<evidence type="ECO:0000256" key="1">
    <source>
        <dbReference type="SAM" id="MobiDB-lite"/>
    </source>
</evidence>
<dbReference type="Gene3D" id="3.90.280.10">
    <property type="entry name" value="PEBP-like"/>
    <property type="match status" value="1"/>
</dbReference>
<dbReference type="NCBIfam" id="TIGR00481">
    <property type="entry name" value="YbhB/YbcL family Raf kinase inhibitor-like protein"/>
    <property type="match status" value="1"/>
</dbReference>
<organism evidence="2 3">
    <name type="scientific">Micavibrio aeruginosavorus</name>
    <dbReference type="NCBI Taxonomy" id="349221"/>
    <lineage>
        <taxon>Bacteria</taxon>
        <taxon>Pseudomonadati</taxon>
        <taxon>Bdellovibrionota</taxon>
        <taxon>Bdellovibrionia</taxon>
        <taxon>Bdellovibrionales</taxon>
        <taxon>Pseudobdellovibrionaceae</taxon>
        <taxon>Micavibrio</taxon>
    </lineage>
</organism>
<sequence>MKLESADFSQGGDIPRQYTCSGRDISPQVTWSDVPVDTKSFALIVDDPDAPSGTWVHWVAYNIPGNKRGLPENVDAILQMQDGTRQGRNDFLEIGYGGPCPPQGHGSHRYFFKLYALDSKLDLLPGASKSELERAMEGHILAQAETMGRYER</sequence>
<dbReference type="AlphaFoldDB" id="A0A7T5UGW2"/>
<proteinExistence type="predicted"/>
<evidence type="ECO:0000313" key="2">
    <source>
        <dbReference type="EMBL" id="QQG35755.1"/>
    </source>
</evidence>
<evidence type="ECO:0000313" key="3">
    <source>
        <dbReference type="Proteomes" id="UP000595362"/>
    </source>
</evidence>
<dbReference type="InterPro" id="IPR005247">
    <property type="entry name" value="YbhB_YbcL/LppC-like"/>
</dbReference>
<name>A0A7T5UGW2_9BACT</name>
<dbReference type="EMBL" id="CP066681">
    <property type="protein sequence ID" value="QQG35755.1"/>
    <property type="molecule type" value="Genomic_DNA"/>
</dbReference>
<reference evidence="2 3" key="1">
    <citation type="submission" date="2020-07" db="EMBL/GenBank/DDBJ databases">
        <title>Huge and variable diversity of episymbiotic CPR bacteria and DPANN archaea in groundwater ecosystems.</title>
        <authorList>
            <person name="He C.Y."/>
            <person name="Keren R."/>
            <person name="Whittaker M."/>
            <person name="Farag I.F."/>
            <person name="Doudna J."/>
            <person name="Cate J.H.D."/>
            <person name="Banfield J.F."/>
        </authorList>
    </citation>
    <scope>NUCLEOTIDE SEQUENCE [LARGE SCALE GENOMIC DNA]</scope>
    <source>
        <strain evidence="2">NC_groundwater_70_Ag_B-0.1um_54_66</strain>
    </source>
</reference>
<accession>A0A7T5UGW2</accession>
<feature type="region of interest" description="Disordered" evidence="1">
    <location>
        <begin position="1"/>
        <end position="21"/>
    </location>
</feature>
<gene>
    <name evidence="2" type="ORF">HYS17_09625</name>
</gene>
<dbReference type="SUPFAM" id="SSF49777">
    <property type="entry name" value="PEBP-like"/>
    <property type="match status" value="1"/>
</dbReference>
<dbReference type="PANTHER" id="PTHR30289">
    <property type="entry name" value="UNCHARACTERIZED PROTEIN YBCL-RELATED"/>
    <property type="match status" value="1"/>
</dbReference>
<dbReference type="PANTHER" id="PTHR30289:SF1">
    <property type="entry name" value="PEBP (PHOSPHATIDYLETHANOLAMINE-BINDING PROTEIN) FAMILY PROTEIN"/>
    <property type="match status" value="1"/>
</dbReference>
<dbReference type="CDD" id="cd00865">
    <property type="entry name" value="PEBP_bact_arch"/>
    <property type="match status" value="1"/>
</dbReference>